<reference evidence="3" key="1">
    <citation type="journal article" date="2003" name="Genome Biol.">
        <title>An integrated gene annotation and transcriptional profiling approach towards the full gene content of the Drosophila genome.</title>
        <authorList>
            <person name="Hild M."/>
            <person name="Beckmann B."/>
            <person name="Haas S.A."/>
            <person name="Koch B."/>
            <person name="Solovyev V."/>
            <person name="Busold C."/>
            <person name="Fellenberg K."/>
            <person name="Boutros M."/>
            <person name="Vingron M."/>
            <person name="Sauer F."/>
            <person name="Hoheisel J.D."/>
            <person name="Paro R."/>
        </authorList>
    </citation>
    <scope>NUCLEOTIDE SEQUENCE</scope>
</reference>
<keyword evidence="2" id="KW-0812">Transmembrane</keyword>
<dbReference type="AlphaFoldDB" id="Q6IIA5"/>
<evidence type="ECO:0000313" key="3">
    <source>
        <dbReference type="EMBL" id="DAA03361.1"/>
    </source>
</evidence>
<evidence type="ECO:0000256" key="1">
    <source>
        <dbReference type="SAM" id="MobiDB-lite"/>
    </source>
</evidence>
<feature type="compositionally biased region" description="Acidic residues" evidence="1">
    <location>
        <begin position="120"/>
        <end position="129"/>
    </location>
</feature>
<name>Q6IIA5_DROME</name>
<sequence>MVVNIYRILCTIIPHYQQRISSELLHLHFQLHTPTPFRFDNMLFIHLAQTSVSFMAAMFPSAIGYRIQGFPCSADCTLMRQHRKPIWVWVYPHCGDMLRNKQTGDLEGSNKGTTTTAQEQEQEQDDEESGFGIRCVSLIYGIPATYSNQSSQPSPAILDEAMEGNVRMPLLLLCVPLLASPRIQYPKPAAPRGIPLLSACHLVTSLHLHRRRRRRIFWPRGESWSTWGPRATKWRRRSTAQLPARCFSLLLLLLLEIRCGPQEELIQPVKEAAEEGIKQKYMNIPPGNLVCPSQPLLFLHNRAHIPMPLPMLKPKPKPKSEPIPKSMPMPIPIPIPIPIYPLPFPGLFCQCLCFVCLWCCVRVYAMASMWSASR</sequence>
<accession>Q6IIA5</accession>
<protein>
    <submittedName>
        <fullName evidence="3">HDC19217</fullName>
    </submittedName>
</protein>
<proteinExistence type="predicted"/>
<organism evidence="3">
    <name type="scientific">Drosophila melanogaster</name>
    <name type="common">Fruit fly</name>
    <dbReference type="NCBI Taxonomy" id="7227"/>
    <lineage>
        <taxon>Eukaryota</taxon>
        <taxon>Metazoa</taxon>
        <taxon>Ecdysozoa</taxon>
        <taxon>Arthropoda</taxon>
        <taxon>Hexapoda</taxon>
        <taxon>Insecta</taxon>
        <taxon>Pterygota</taxon>
        <taxon>Neoptera</taxon>
        <taxon>Endopterygota</taxon>
        <taxon>Diptera</taxon>
        <taxon>Brachycera</taxon>
        <taxon>Muscomorpha</taxon>
        <taxon>Ephydroidea</taxon>
        <taxon>Drosophilidae</taxon>
        <taxon>Drosophila</taxon>
        <taxon>Sophophora</taxon>
    </lineage>
</organism>
<feature type="transmembrane region" description="Helical" evidence="2">
    <location>
        <begin position="342"/>
        <end position="365"/>
    </location>
</feature>
<keyword evidence="2" id="KW-0472">Membrane</keyword>
<feature type="region of interest" description="Disordered" evidence="1">
    <location>
        <begin position="102"/>
        <end position="129"/>
    </location>
</feature>
<evidence type="ECO:0000256" key="2">
    <source>
        <dbReference type="SAM" id="Phobius"/>
    </source>
</evidence>
<keyword evidence="2" id="KW-1133">Transmembrane helix</keyword>
<dbReference type="EMBL" id="BK003161">
    <property type="protein sequence ID" value="DAA03361.1"/>
    <property type="molecule type" value="Genomic_DNA"/>
</dbReference>
<gene>
    <name evidence="3" type="ORF">HDC19217</name>
</gene>